<reference evidence="2 3" key="1">
    <citation type="submission" date="2023-02" db="EMBL/GenBank/DDBJ databases">
        <title>LHISI_Scaffold_Assembly.</title>
        <authorList>
            <person name="Stuart O.P."/>
            <person name="Cleave R."/>
            <person name="Magrath M.J.L."/>
            <person name="Mikheyev A.S."/>
        </authorList>
    </citation>
    <scope>NUCLEOTIDE SEQUENCE [LARGE SCALE GENOMIC DNA]</scope>
    <source>
        <strain evidence="2">Daus_M_001</strain>
        <tissue evidence="2">Leg muscle</tissue>
    </source>
</reference>
<keyword evidence="3" id="KW-1185">Reference proteome</keyword>
<proteinExistence type="predicted"/>
<name>A0ABQ9ICS7_9NEOP</name>
<organism evidence="2 3">
    <name type="scientific">Dryococelus australis</name>
    <dbReference type="NCBI Taxonomy" id="614101"/>
    <lineage>
        <taxon>Eukaryota</taxon>
        <taxon>Metazoa</taxon>
        <taxon>Ecdysozoa</taxon>
        <taxon>Arthropoda</taxon>
        <taxon>Hexapoda</taxon>
        <taxon>Insecta</taxon>
        <taxon>Pterygota</taxon>
        <taxon>Neoptera</taxon>
        <taxon>Polyneoptera</taxon>
        <taxon>Phasmatodea</taxon>
        <taxon>Verophasmatodea</taxon>
        <taxon>Anareolatae</taxon>
        <taxon>Phasmatidae</taxon>
        <taxon>Eurycanthinae</taxon>
        <taxon>Dryococelus</taxon>
    </lineage>
</organism>
<evidence type="ECO:0000256" key="1">
    <source>
        <dbReference type="SAM" id="MobiDB-lite"/>
    </source>
</evidence>
<accession>A0ABQ9ICS7</accession>
<dbReference type="EMBL" id="JARBHB010000002">
    <property type="protein sequence ID" value="KAJ8894477.1"/>
    <property type="molecule type" value="Genomic_DNA"/>
</dbReference>
<dbReference type="Proteomes" id="UP001159363">
    <property type="component" value="Chromosome 2"/>
</dbReference>
<comment type="caution">
    <text evidence="2">The sequence shown here is derived from an EMBL/GenBank/DDBJ whole genome shotgun (WGS) entry which is preliminary data.</text>
</comment>
<evidence type="ECO:0008006" key="4">
    <source>
        <dbReference type="Google" id="ProtNLM"/>
    </source>
</evidence>
<feature type="region of interest" description="Disordered" evidence="1">
    <location>
        <begin position="78"/>
        <end position="131"/>
    </location>
</feature>
<evidence type="ECO:0000313" key="2">
    <source>
        <dbReference type="EMBL" id="KAJ8894477.1"/>
    </source>
</evidence>
<sequence>MQEARSCVPLCHGSQLVSHHSQPALLRSLAPLTSTVTNPASFPSAPLRTHPTCHPVGLRGLEWRDLCRITPCPRYRPNRRRTTQSAVSSYHRPQDDKAPTTKTSRPSSTVTSSDTSRKPDQRDSSCLNSAGAGDLPNGTTLRSFLCDETTNRKDECIFVAVFRIFLASDEHKMLVEGANVLNNANSTECSRAVVDILLKYEVKYENKCKNLSHIQCWAHKLNLAGNIWSNELVERLRWCSSTDERGNIITSSIYRSHQWALDPAKLFLTGSSQNTAFITAPNPTTRQAVINANAGDVNVLAILLSLKNDFQEYSCCVVKSVDTDTMEMLNAVFIQSLILIQLVCLRSLLKNGHKQL</sequence>
<gene>
    <name evidence="2" type="ORF">PR048_007131</name>
</gene>
<protein>
    <recommendedName>
        <fullName evidence="4">DUF4371 domain-containing protein</fullName>
    </recommendedName>
</protein>
<evidence type="ECO:0000313" key="3">
    <source>
        <dbReference type="Proteomes" id="UP001159363"/>
    </source>
</evidence>
<feature type="compositionally biased region" description="Polar residues" evidence="1">
    <location>
        <begin position="100"/>
        <end position="114"/>
    </location>
</feature>